<dbReference type="VEuPathDB" id="TriTrypDB:TvY486_1115760"/>
<dbReference type="PANTHER" id="PTHR12537">
    <property type="entry name" value="RNA BINDING PROTEIN PUMILIO-RELATED"/>
    <property type="match status" value="1"/>
</dbReference>
<dbReference type="InterPro" id="IPR001313">
    <property type="entry name" value="Pumilio_RNA-bd_rpt"/>
</dbReference>
<evidence type="ECO:0000256" key="2">
    <source>
        <dbReference type="PROSITE-ProRule" id="PRU00317"/>
    </source>
</evidence>
<evidence type="ECO:0000256" key="3">
    <source>
        <dbReference type="SAM" id="MobiDB-lite"/>
    </source>
</evidence>
<evidence type="ECO:0000256" key="1">
    <source>
        <dbReference type="ARBA" id="ARBA00022737"/>
    </source>
</evidence>
<gene>
    <name evidence="4" type="ORF">TVY486_1115760</name>
</gene>
<organism evidence="4">
    <name type="scientific">Trypanosoma vivax (strain Y486)</name>
    <dbReference type="NCBI Taxonomy" id="1055687"/>
    <lineage>
        <taxon>Eukaryota</taxon>
        <taxon>Discoba</taxon>
        <taxon>Euglenozoa</taxon>
        <taxon>Kinetoplastea</taxon>
        <taxon>Metakinetoplastina</taxon>
        <taxon>Trypanosomatida</taxon>
        <taxon>Trypanosomatidae</taxon>
        <taxon>Trypanosoma</taxon>
        <taxon>Duttonella</taxon>
    </lineage>
</organism>
<evidence type="ECO:0008006" key="5">
    <source>
        <dbReference type="Google" id="ProtNLM"/>
    </source>
</evidence>
<dbReference type="GO" id="GO:0005737">
    <property type="term" value="C:cytoplasm"/>
    <property type="evidence" value="ECO:0007669"/>
    <property type="project" value="TreeGrafter"/>
</dbReference>
<proteinExistence type="predicted"/>
<dbReference type="GO" id="GO:0010608">
    <property type="term" value="P:post-transcriptional regulation of gene expression"/>
    <property type="evidence" value="ECO:0007669"/>
    <property type="project" value="TreeGrafter"/>
</dbReference>
<dbReference type="AlphaFoldDB" id="G0U909"/>
<sequence>MPGMKLHFLRNCSQRVATGRPMPLKQVEAILLYGTAEQRAKVVDKILPNTYSLCLSKSTHYLLTTMLEVSDNLMRVQMFFQIRRKILDLSQSPVGNVIVQLMLEKLPNQQKKEIAEVFVLNAEHDEFRRLCEHPFGNRVAQKIMEYSVSREVVEERLLPFLEELTTHSFGQHVVAKFVESTEDGWKRLCIALFSEGGGIRALGIEEEDQGADTETDVDADADEMEGDALQEKVGKLLSSANDVAISALFRHYMTPTRLKDAICAHICEYAGDYLNPKENSPGEAAGAGEEDTFALPDFGNAAPRGVDHSGALGVNEALRHHTYITVFEGGDSAHRKGLWDSLLAVPGLVEHLVGSKTLVAIAVAAFKMHPACRKALWKVGGGQKDGGVVEMAQDPARTMLLRAVMEVDGGRITAEQRRMLAESAYALSQNPASSPVLQKMLECYPDDEATWSVAFNAVKGHLTHLITHSSASYFIQCMLQHCRGRLQEELINALLKALGDMRDTLSYPQGSRVMQKILAYADDETVASIADKFISAAHDAQQDDGVRGEGEGPCEDDVEAVGEEEEGVAHGEGVSGAAARDGRRLSRRELREMNRKKHFSIDSHAILSYSLNSHACYVIQTLFRECRSRGLESQRKQLMNELKPFVFELAISPWAGRVVLEAMQQCGSAQLRAAMNNVVFLKAEAWLSGTEERKNKRGSALDPTIRQSLRRGRVEMEKTKKQNQARHSSSTSLSHKKRKIG</sequence>
<dbReference type="Pfam" id="PF00806">
    <property type="entry name" value="PUF"/>
    <property type="match status" value="6"/>
</dbReference>
<dbReference type="SMART" id="SM00025">
    <property type="entry name" value="Pumilio"/>
    <property type="match status" value="8"/>
</dbReference>
<feature type="region of interest" description="Disordered" evidence="3">
    <location>
        <begin position="692"/>
        <end position="741"/>
    </location>
</feature>
<protein>
    <recommendedName>
        <fullName evidence="5">Pumilio/PUF RNA binding protein 7</fullName>
    </recommendedName>
</protein>
<feature type="repeat" description="Pumilio" evidence="2">
    <location>
        <begin position="81"/>
        <end position="116"/>
    </location>
</feature>
<dbReference type="PROSITE" id="PS50302">
    <property type="entry name" value="PUM"/>
    <property type="match status" value="2"/>
</dbReference>
<dbReference type="GO" id="GO:0003729">
    <property type="term" value="F:mRNA binding"/>
    <property type="evidence" value="ECO:0007669"/>
    <property type="project" value="TreeGrafter"/>
</dbReference>
<dbReference type="InterPro" id="IPR016024">
    <property type="entry name" value="ARM-type_fold"/>
</dbReference>
<accession>G0U909</accession>
<feature type="region of interest" description="Disordered" evidence="3">
    <location>
        <begin position="564"/>
        <end position="583"/>
    </location>
</feature>
<dbReference type="InterPro" id="IPR011989">
    <property type="entry name" value="ARM-like"/>
</dbReference>
<reference evidence="4" key="1">
    <citation type="journal article" date="2012" name="Proc. Natl. Acad. Sci. U.S.A.">
        <title>Antigenic diversity is generated by distinct evolutionary mechanisms in African trypanosome species.</title>
        <authorList>
            <person name="Jackson A.P."/>
            <person name="Berry A."/>
            <person name="Aslett M."/>
            <person name="Allison H.C."/>
            <person name="Burton P."/>
            <person name="Vavrova-Anderson J."/>
            <person name="Brown R."/>
            <person name="Browne H."/>
            <person name="Corton N."/>
            <person name="Hauser H."/>
            <person name="Gamble J."/>
            <person name="Gilderthorp R."/>
            <person name="Marcello L."/>
            <person name="McQuillan J."/>
            <person name="Otto T.D."/>
            <person name="Quail M.A."/>
            <person name="Sanders M.J."/>
            <person name="van Tonder A."/>
            <person name="Ginger M.L."/>
            <person name="Field M.C."/>
            <person name="Barry J.D."/>
            <person name="Hertz-Fowler C."/>
            <person name="Berriman M."/>
        </authorList>
    </citation>
    <scope>NUCLEOTIDE SEQUENCE</scope>
    <source>
        <strain evidence="4">Y486</strain>
    </source>
</reference>
<evidence type="ECO:0000313" key="4">
    <source>
        <dbReference type="EMBL" id="CCC54092.1"/>
    </source>
</evidence>
<feature type="repeat" description="Pumilio" evidence="2">
    <location>
        <begin position="121"/>
        <end position="159"/>
    </location>
</feature>
<keyword evidence="1" id="KW-0677">Repeat</keyword>
<dbReference type="Gene3D" id="1.25.10.10">
    <property type="entry name" value="Leucine-rich Repeat Variant"/>
    <property type="match status" value="3"/>
</dbReference>
<dbReference type="EMBL" id="HE573027">
    <property type="protein sequence ID" value="CCC54092.1"/>
    <property type="molecule type" value="Genomic_DNA"/>
</dbReference>
<name>G0U909_TRYVY</name>
<dbReference type="SUPFAM" id="SSF48371">
    <property type="entry name" value="ARM repeat"/>
    <property type="match status" value="2"/>
</dbReference>